<feature type="compositionally biased region" description="Low complexity" evidence="1">
    <location>
        <begin position="472"/>
        <end position="483"/>
    </location>
</feature>
<feature type="non-terminal residue" evidence="3">
    <location>
        <position position="1"/>
    </location>
</feature>
<feature type="compositionally biased region" description="Polar residues" evidence="1">
    <location>
        <begin position="452"/>
        <end position="466"/>
    </location>
</feature>
<name>A0A3M7BDB9_HORWE</name>
<keyword evidence="2" id="KW-1133">Transmembrane helix</keyword>
<keyword evidence="2" id="KW-0472">Membrane</keyword>
<dbReference type="Proteomes" id="UP000276864">
    <property type="component" value="Unassembled WGS sequence"/>
</dbReference>
<feature type="compositionally biased region" description="Low complexity" evidence="1">
    <location>
        <begin position="577"/>
        <end position="591"/>
    </location>
</feature>
<feature type="compositionally biased region" description="Low complexity" evidence="1">
    <location>
        <begin position="1276"/>
        <end position="1311"/>
    </location>
</feature>
<reference evidence="3 4" key="1">
    <citation type="journal article" date="2018" name="BMC Genomics">
        <title>Genomic evidence for intraspecific hybridization in a clonal and extremely halotolerant yeast.</title>
        <authorList>
            <person name="Gostincar C."/>
            <person name="Stajich J.E."/>
            <person name="Zupancic J."/>
            <person name="Zalar P."/>
            <person name="Gunde-Cimerman N."/>
        </authorList>
    </citation>
    <scope>NUCLEOTIDE SEQUENCE [LARGE SCALE GENOMIC DNA]</scope>
    <source>
        <strain evidence="3 4">EXF-6651</strain>
    </source>
</reference>
<feature type="region of interest" description="Disordered" evidence="1">
    <location>
        <begin position="25"/>
        <end position="62"/>
    </location>
</feature>
<protein>
    <submittedName>
        <fullName evidence="3">Uncharacterized protein</fullName>
    </submittedName>
</protein>
<feature type="compositionally biased region" description="Polar residues" evidence="1">
    <location>
        <begin position="490"/>
        <end position="522"/>
    </location>
</feature>
<accession>A0A3M7BDB9</accession>
<comment type="caution">
    <text evidence="3">The sequence shown here is derived from an EMBL/GenBank/DDBJ whole genome shotgun (WGS) entry which is preliminary data.</text>
</comment>
<feature type="transmembrane region" description="Helical" evidence="2">
    <location>
        <begin position="1324"/>
        <end position="1344"/>
    </location>
</feature>
<dbReference type="EMBL" id="QWIM01000210">
    <property type="protein sequence ID" value="RMY37809.1"/>
    <property type="molecule type" value="Genomic_DNA"/>
</dbReference>
<organism evidence="3 4">
    <name type="scientific">Hortaea werneckii</name>
    <name type="common">Black yeast</name>
    <name type="synonym">Cladosporium werneckii</name>
    <dbReference type="NCBI Taxonomy" id="91943"/>
    <lineage>
        <taxon>Eukaryota</taxon>
        <taxon>Fungi</taxon>
        <taxon>Dikarya</taxon>
        <taxon>Ascomycota</taxon>
        <taxon>Pezizomycotina</taxon>
        <taxon>Dothideomycetes</taxon>
        <taxon>Dothideomycetidae</taxon>
        <taxon>Mycosphaerellales</taxon>
        <taxon>Teratosphaeriaceae</taxon>
        <taxon>Hortaea</taxon>
    </lineage>
</organism>
<proteinExistence type="predicted"/>
<evidence type="ECO:0000313" key="3">
    <source>
        <dbReference type="EMBL" id="RMY37809.1"/>
    </source>
</evidence>
<feature type="compositionally biased region" description="Polar residues" evidence="1">
    <location>
        <begin position="637"/>
        <end position="673"/>
    </location>
</feature>
<evidence type="ECO:0000256" key="2">
    <source>
        <dbReference type="SAM" id="Phobius"/>
    </source>
</evidence>
<sequence>WHIYKQQTNRKRIFWQPLTLSASSTSTNDGLTESKSSGNHTSSVLTGSVRSTASPGPSGDQNITADAYACNSARASWSSYSSNPRNLSTTSYTYTTTSWNASVGTADIYTTSDGIPVARGNLTSTGQTWYTTSISKEVYPTDNVEITGSSPTCTVPAHICTSWYESYMDALGLTLFEDVIPTRTAVPASILTKSPHCPQPMVRLDEHGNGISTVGPSCSFWGGHVSVYYWNTWDTPTPSAGFAPAPTNASLPRVTTVGNITMTYPSVYLSLDQLTAWTEAVVFSYSTTSVATVSGYQRQIGDAYHNILISMDPADVSSLRNVPLDYSAFMSSITASGIYNRDLLSKSQTPDLSYIGWIGTPRAMDYEHITAPSPEDYFLNPNMPPNCKWNSRNDMCGTIYEGDYRPQLSLPSQLIDLDPAWKNCEPYIQGIYDPPKALQPATTLDGPEFASSLPTTTSAKQASSVIAPTPTPTSSISESDPTTAIDAPSSDETSAQGQSTSQVKPTANTSGPDEPETPSTVKETGGLAPSSNGGPASGETSAQGQSTSQVKPTADSSGPDEPETPSIIKETGGQAPSSNGGQSNQDSGVSVTSTPSGIDEASPITTNAPTSNPDETFPTRPGTTADAEPGSPPNVDPPNTSLTTDSGTSPSQDPAATSVEDSPSADQAQSTATENVLSVLSAAQATYTTQDPATAEIPKSASAANTVLTQTTAQTSATEVDYDNDPSISKTRTFPIEAAGSTFTATHLVDPTGATQVQVAGTTLSVGGSPVSIGNGNQVSAASDGIVIVGGGSDEQHTSTLLFPTSAQMSAEPTAQGGMGGSTTTAGQVSGTGSAVDGLSTLSNGDSVISAGGQGLSAVSDGVGLGGQDGTSTMPPGVVGTEASRPSQSGNDFVVSAAGATFTVSSLEDGVIGVGGDDVLTPGGPDLVRGGATLSLGSAGIVVAGVEETSTVRLPTAEPSPTGPAGALVPLESQTLTALPTGSNGVVLGEGTTLSAGGPAVTVGQQSLSLNSDGILIYGPDGTTTVPSTQNPTQTPDTSAFLLTVGGQTIPASQIDPTAIALPDIQTTLQVGGEAAIINDETISLKNSGLILASGTKTTTLPFPPHHQPSPSSHLVPVAVLTAARTQYTVFSPSPSEETTAAAVIIDGQTLSPDGGPITLPNGGGTLRLLPSNGIEMADASRTTTLALATAAAGGSSTRRGPEEAIITLDGSTLTASAPGSSNTATAAAVVVVGGTTLSPGGDALRIGDGTVSLGPSGLVVGSGDDLTTVPLTHNSTSRTSSAQSTRSTSRTTTSSTSSGAGVTEESGGAEPSATGSSAAVQEGGWFVGWVSGLFAVLVALLVAA</sequence>
<keyword evidence="2" id="KW-0812">Transmembrane</keyword>
<feature type="compositionally biased region" description="Polar residues" evidence="1">
    <location>
        <begin position="529"/>
        <end position="556"/>
    </location>
</feature>
<feature type="region of interest" description="Disordered" evidence="1">
    <location>
        <begin position="439"/>
        <end position="673"/>
    </location>
</feature>
<gene>
    <name evidence="3" type="ORF">D0866_03026</name>
</gene>
<evidence type="ECO:0000256" key="1">
    <source>
        <dbReference type="SAM" id="MobiDB-lite"/>
    </source>
</evidence>
<evidence type="ECO:0000313" key="4">
    <source>
        <dbReference type="Proteomes" id="UP000276864"/>
    </source>
</evidence>
<feature type="region of interest" description="Disordered" evidence="1">
    <location>
        <begin position="1265"/>
        <end position="1317"/>
    </location>
</feature>
<feature type="compositionally biased region" description="Polar residues" evidence="1">
    <location>
        <begin position="603"/>
        <end position="614"/>
    </location>
</feature>